<evidence type="ECO:0000256" key="2">
    <source>
        <dbReference type="SAM" id="Phobius"/>
    </source>
</evidence>
<comment type="caution">
    <text evidence="4">The sequence shown here is derived from an EMBL/GenBank/DDBJ whole genome shotgun (WGS) entry which is preliminary data.</text>
</comment>
<dbReference type="InterPro" id="IPR032834">
    <property type="entry name" value="NatK-like_C"/>
</dbReference>
<reference evidence="4 5" key="1">
    <citation type="submission" date="2021-03" db="EMBL/GenBank/DDBJ databases">
        <title>Genomic Encyclopedia of Type Strains, Phase IV (KMG-IV): sequencing the most valuable type-strain genomes for metagenomic binning, comparative biology and taxonomic classification.</title>
        <authorList>
            <person name="Goeker M."/>
        </authorList>
    </citation>
    <scope>NUCLEOTIDE SEQUENCE [LARGE SCALE GENOMIC DNA]</scope>
    <source>
        <strain evidence="4 5">DSM 101872</strain>
    </source>
</reference>
<feature type="transmembrane region" description="Helical" evidence="2">
    <location>
        <begin position="142"/>
        <end position="159"/>
    </location>
</feature>
<feature type="coiled-coil region" evidence="1">
    <location>
        <begin position="203"/>
        <end position="263"/>
    </location>
</feature>
<evidence type="ECO:0000313" key="5">
    <source>
        <dbReference type="Proteomes" id="UP001519292"/>
    </source>
</evidence>
<feature type="transmembrane region" description="Helical" evidence="2">
    <location>
        <begin position="105"/>
        <end position="122"/>
    </location>
</feature>
<keyword evidence="2" id="KW-1133">Transmembrane helix</keyword>
<evidence type="ECO:0000313" key="4">
    <source>
        <dbReference type="EMBL" id="MBP2058807.1"/>
    </source>
</evidence>
<keyword evidence="4" id="KW-0418">Kinase</keyword>
<feature type="domain" description="Sensor histidine kinase NatK-like C-terminal" evidence="3">
    <location>
        <begin position="320"/>
        <end position="414"/>
    </location>
</feature>
<keyword evidence="2" id="KW-0812">Transmembrane</keyword>
<dbReference type="GO" id="GO:0016301">
    <property type="term" value="F:kinase activity"/>
    <property type="evidence" value="ECO:0007669"/>
    <property type="project" value="UniProtKB-KW"/>
</dbReference>
<feature type="transmembrane region" description="Helical" evidence="2">
    <location>
        <begin position="37"/>
        <end position="70"/>
    </location>
</feature>
<keyword evidence="1" id="KW-0175">Coiled coil</keyword>
<sequence length="423" mass="49525">MIESALFLYCLLASVIFDGWGFFKITGIKFEFKWKYIIFLALLIIPAIGSLFGGMLVVSNILEIALLTLFFKKQSKLHVILGTAIFIISLDMIETIFLGIVNGNLYEFLFVNIWLVAMYFLIRKYHRYIYKQLVGQNKNVFLWIEIYFYAIITVMMLKYKYNYSFISLVSFFGIFLVLQSIFIIGGYIEMVKIQNELLTKKTREELEEKYQEQKKYAHYLEKDEDELRSFRHDYQNMFNSLKLSAQKGNLNEVINKLDQFTENNLDKKALLKYQNLNHVKVDTLKSLLITKLTEMSDLGIEYSLECTKEIDNIPPEIDELDLLRIVGITLDNAIEECKGKDNSWINIMLYSDNDLEIEVRNSLSEIKPKISQLSQKGFTTKKGHHGLGLYTINQINEKYPMMDITYRANNEYFDFYLAVGVEN</sequence>
<feature type="transmembrane region" description="Helical" evidence="2">
    <location>
        <begin position="165"/>
        <end position="188"/>
    </location>
</feature>
<dbReference type="PANTHER" id="PTHR40448">
    <property type="entry name" value="TWO-COMPONENT SENSOR HISTIDINE KINASE"/>
    <property type="match status" value="1"/>
</dbReference>
<protein>
    <submittedName>
        <fullName evidence="4">Two-component system sensor histidine kinase AgrC</fullName>
        <ecNumber evidence="4">2.7.13.-</ecNumber>
    </submittedName>
</protein>
<organism evidence="4 5">
    <name type="scientific">Lactobacillus colini</name>
    <dbReference type="NCBI Taxonomy" id="1819254"/>
    <lineage>
        <taxon>Bacteria</taxon>
        <taxon>Bacillati</taxon>
        <taxon>Bacillota</taxon>
        <taxon>Bacilli</taxon>
        <taxon>Lactobacillales</taxon>
        <taxon>Lactobacillaceae</taxon>
        <taxon>Lactobacillus</taxon>
    </lineage>
</organism>
<dbReference type="Proteomes" id="UP001519292">
    <property type="component" value="Unassembled WGS sequence"/>
</dbReference>
<dbReference type="RefSeq" id="WP_209687524.1">
    <property type="nucleotide sequence ID" value="NZ_JAGGLU010000015.1"/>
</dbReference>
<keyword evidence="4" id="KW-0808">Transferase</keyword>
<gene>
    <name evidence="4" type="ORF">J2Z60_001998</name>
</gene>
<dbReference type="InterPro" id="IPR036890">
    <property type="entry name" value="HATPase_C_sf"/>
</dbReference>
<name>A0ABS4MGH6_9LACO</name>
<dbReference type="Gene3D" id="3.30.565.10">
    <property type="entry name" value="Histidine kinase-like ATPase, C-terminal domain"/>
    <property type="match status" value="1"/>
</dbReference>
<keyword evidence="5" id="KW-1185">Reference proteome</keyword>
<proteinExistence type="predicted"/>
<dbReference type="EC" id="2.7.13.-" evidence="4"/>
<dbReference type="SUPFAM" id="SSF55874">
    <property type="entry name" value="ATPase domain of HSP90 chaperone/DNA topoisomerase II/histidine kinase"/>
    <property type="match status" value="1"/>
</dbReference>
<evidence type="ECO:0000256" key="1">
    <source>
        <dbReference type="SAM" id="Coils"/>
    </source>
</evidence>
<keyword evidence="2" id="KW-0472">Membrane</keyword>
<evidence type="ECO:0000259" key="3">
    <source>
        <dbReference type="Pfam" id="PF14501"/>
    </source>
</evidence>
<dbReference type="PANTHER" id="PTHR40448:SF1">
    <property type="entry name" value="TWO-COMPONENT SENSOR HISTIDINE KINASE"/>
    <property type="match status" value="1"/>
</dbReference>
<dbReference type="EMBL" id="JAGGLU010000015">
    <property type="protein sequence ID" value="MBP2058807.1"/>
    <property type="molecule type" value="Genomic_DNA"/>
</dbReference>
<dbReference type="Pfam" id="PF14501">
    <property type="entry name" value="HATPase_c_5"/>
    <property type="match status" value="1"/>
</dbReference>
<feature type="transmembrane region" description="Helical" evidence="2">
    <location>
        <begin position="77"/>
        <end position="99"/>
    </location>
</feature>
<accession>A0ABS4MGH6</accession>